<evidence type="ECO:0000313" key="9">
    <source>
        <dbReference type="EMBL" id="OJG92692.1"/>
    </source>
</evidence>
<dbReference type="InterPro" id="IPR042128">
    <property type="entry name" value="NuoE_dom"/>
</dbReference>
<comment type="cofactor">
    <cofactor evidence="6">
        <name>[2Fe-2S] cluster</name>
        <dbReference type="ChEBI" id="CHEBI:190135"/>
    </cofactor>
</comment>
<dbReference type="SUPFAM" id="SSF52833">
    <property type="entry name" value="Thioredoxin-like"/>
    <property type="match status" value="1"/>
</dbReference>
<dbReference type="PIRSF" id="PIRSF000216">
    <property type="entry name" value="NADH_DH_24kDa"/>
    <property type="match status" value="1"/>
</dbReference>
<dbReference type="Proteomes" id="UP000183039">
    <property type="component" value="Unassembled WGS sequence"/>
</dbReference>
<accession>A0A0S3K6T6</accession>
<evidence type="ECO:0000313" key="10">
    <source>
        <dbReference type="Proteomes" id="UP000065511"/>
    </source>
</evidence>
<comment type="cofactor">
    <cofactor evidence="7">
        <name>[2Fe-2S] cluster</name>
        <dbReference type="ChEBI" id="CHEBI:190135"/>
    </cofactor>
    <text evidence="7">Binds 1 [2Fe-2S] cluster.</text>
</comment>
<keyword evidence="10" id="KW-1185">Reference proteome</keyword>
<evidence type="ECO:0000313" key="11">
    <source>
        <dbReference type="Proteomes" id="UP000183039"/>
    </source>
</evidence>
<feature type="binding site" evidence="7">
    <location>
        <position position="126"/>
    </location>
    <ligand>
        <name>[2Fe-2S] cluster</name>
        <dbReference type="ChEBI" id="CHEBI:190135"/>
    </ligand>
</feature>
<evidence type="ECO:0000256" key="2">
    <source>
        <dbReference type="ARBA" id="ARBA00022714"/>
    </source>
</evidence>
<evidence type="ECO:0000256" key="3">
    <source>
        <dbReference type="ARBA" id="ARBA00022723"/>
    </source>
</evidence>
<dbReference type="Pfam" id="PF01257">
    <property type="entry name" value="2Fe-2S_thioredx"/>
    <property type="match status" value="1"/>
</dbReference>
<reference evidence="8 10" key="2">
    <citation type="submission" date="2015-12" db="EMBL/GenBank/DDBJ databases">
        <authorList>
            <person name="Lauer A."/>
            <person name="Humrighouse B."/>
            <person name="Loparev V."/>
            <person name="Shewmaker P.L."/>
            <person name="Whitney A.M."/>
            <person name="McLaughlin R.W."/>
        </authorList>
    </citation>
    <scope>NUCLEOTIDE SEQUENCE [LARGE SCALE GENOMIC DNA]</scope>
    <source>
        <strain evidence="8 10">LMG 23085</strain>
    </source>
</reference>
<feature type="binding site" evidence="7">
    <location>
        <position position="86"/>
    </location>
    <ligand>
        <name>[2Fe-2S] cluster</name>
        <dbReference type="ChEBI" id="CHEBI:190135"/>
    </ligand>
</feature>
<dbReference type="InterPro" id="IPR002023">
    <property type="entry name" value="NuoE-like"/>
</dbReference>
<proteinExistence type="inferred from homology"/>
<gene>
    <name evidence="8" type="ORF">ATZ33_00935</name>
    <name evidence="9" type="ORF">RV15_GL002637</name>
</gene>
<keyword evidence="2 7" id="KW-0001">2Fe-2S</keyword>
<dbReference type="OrthoDB" id="9807941at2"/>
<evidence type="ECO:0000256" key="1">
    <source>
        <dbReference type="ARBA" id="ARBA00010643"/>
    </source>
</evidence>
<evidence type="ECO:0000256" key="6">
    <source>
        <dbReference type="ARBA" id="ARBA00034078"/>
    </source>
</evidence>
<dbReference type="GO" id="GO:0016491">
    <property type="term" value="F:oxidoreductase activity"/>
    <property type="evidence" value="ECO:0007669"/>
    <property type="project" value="InterPro"/>
</dbReference>
<evidence type="ECO:0000256" key="4">
    <source>
        <dbReference type="ARBA" id="ARBA00023004"/>
    </source>
</evidence>
<dbReference type="GO" id="GO:0051537">
    <property type="term" value="F:2 iron, 2 sulfur cluster binding"/>
    <property type="evidence" value="ECO:0007669"/>
    <property type="project" value="UniProtKB-KW"/>
</dbReference>
<evidence type="ECO:0000256" key="7">
    <source>
        <dbReference type="PIRSR" id="PIRSR000216-1"/>
    </source>
</evidence>
<comment type="similarity">
    <text evidence="1">Belongs to the complex I 24 kDa subunit family.</text>
</comment>
<dbReference type="AlphaFoldDB" id="A0A0S3K6T6"/>
<dbReference type="Gene3D" id="3.40.30.10">
    <property type="entry name" value="Glutaredoxin"/>
    <property type="match status" value="1"/>
</dbReference>
<keyword evidence="5 7" id="KW-0411">Iron-sulfur</keyword>
<evidence type="ECO:0000256" key="5">
    <source>
        <dbReference type="ARBA" id="ARBA00023014"/>
    </source>
</evidence>
<evidence type="ECO:0000313" key="8">
    <source>
        <dbReference type="EMBL" id="ALR99995.1"/>
    </source>
</evidence>
<organism evidence="9 11">
    <name type="scientific">Enterococcus silesiacus</name>
    <dbReference type="NCBI Taxonomy" id="332949"/>
    <lineage>
        <taxon>Bacteria</taxon>
        <taxon>Bacillati</taxon>
        <taxon>Bacillota</taxon>
        <taxon>Bacilli</taxon>
        <taxon>Lactobacillales</taxon>
        <taxon>Enterococcaceae</taxon>
        <taxon>Enterococcus</taxon>
    </lineage>
</organism>
<dbReference type="RefSeq" id="WP_071876697.1">
    <property type="nucleotide sequence ID" value="NZ_JXLC01000004.1"/>
</dbReference>
<dbReference type="EMBL" id="JXLC01000004">
    <property type="protein sequence ID" value="OJG92692.1"/>
    <property type="molecule type" value="Genomic_DNA"/>
</dbReference>
<keyword evidence="4 7" id="KW-0408">Iron</keyword>
<feature type="binding site" evidence="7">
    <location>
        <position position="122"/>
    </location>
    <ligand>
        <name>[2Fe-2S] cluster</name>
        <dbReference type="ChEBI" id="CHEBI:190135"/>
    </ligand>
</feature>
<dbReference type="EMBL" id="CP013614">
    <property type="protein sequence ID" value="ALR99995.1"/>
    <property type="molecule type" value="Genomic_DNA"/>
</dbReference>
<dbReference type="InterPro" id="IPR041921">
    <property type="entry name" value="NuoE_N"/>
</dbReference>
<dbReference type="KEGG" id="ess:ATZ33_00935"/>
<sequence>MNSLSLSEKEAIILANDSDPQRILNILIAIQYDSEEGYIDEETAKLVAERLHLSQARVYEILSFYAILKTEPQAKYVLKICNSTPCLYTGGGMLSEMLETILEVPADEPTPDGLFMYHSIPCIGACDQGPVIKIKDTVFGDLTEAKVYQLIDDLQNGCYQEL</sequence>
<dbReference type="InterPro" id="IPR036249">
    <property type="entry name" value="Thioredoxin-like_sf"/>
</dbReference>
<dbReference type="GO" id="GO:0046872">
    <property type="term" value="F:metal ion binding"/>
    <property type="evidence" value="ECO:0007669"/>
    <property type="project" value="UniProtKB-KW"/>
</dbReference>
<dbReference type="PANTHER" id="PTHR43342">
    <property type="entry name" value="NADH-QUINONE OXIDOREDUCTASE, E SUBUNIT"/>
    <property type="match status" value="1"/>
</dbReference>
<dbReference type="CDD" id="cd03064">
    <property type="entry name" value="TRX_Fd_NuoE"/>
    <property type="match status" value="1"/>
</dbReference>
<feature type="binding site" evidence="7">
    <location>
        <position position="81"/>
    </location>
    <ligand>
        <name>[2Fe-2S] cluster</name>
        <dbReference type="ChEBI" id="CHEBI:190135"/>
    </ligand>
</feature>
<dbReference type="PANTHER" id="PTHR43342:SF1">
    <property type="entry name" value="BIFURCATING [FEFE] HYDROGENASE GAMMA SUBUNIT"/>
    <property type="match status" value="1"/>
</dbReference>
<keyword evidence="3 7" id="KW-0479">Metal-binding</keyword>
<reference evidence="9 11" key="1">
    <citation type="submission" date="2014-12" db="EMBL/GenBank/DDBJ databases">
        <title>Draft genome sequences of 29 type strains of Enterococci.</title>
        <authorList>
            <person name="Zhong Z."/>
            <person name="Sun Z."/>
            <person name="Liu W."/>
            <person name="Zhang W."/>
            <person name="Zhang H."/>
        </authorList>
    </citation>
    <scope>NUCLEOTIDE SEQUENCE [LARGE SCALE GENOMIC DNA]</scope>
    <source>
        <strain evidence="9 11">DSM 22801</strain>
    </source>
</reference>
<protein>
    <submittedName>
        <fullName evidence="8">Formate dehydrogenase</fullName>
    </submittedName>
    <submittedName>
        <fullName evidence="9">NADH-quinone oxidoreductase subunit E</fullName>
    </submittedName>
</protein>
<dbReference type="InterPro" id="IPR028431">
    <property type="entry name" value="NADP_DH_HndA-like"/>
</dbReference>
<dbReference type="Proteomes" id="UP000065511">
    <property type="component" value="Chromosome"/>
</dbReference>
<name>A0A0S3K6T6_9ENTE</name>
<dbReference type="Gene3D" id="1.10.10.1590">
    <property type="entry name" value="NADH-quinone oxidoreductase subunit E"/>
    <property type="match status" value="1"/>
</dbReference>